<feature type="compositionally biased region" description="Polar residues" evidence="1">
    <location>
        <begin position="380"/>
        <end position="391"/>
    </location>
</feature>
<protein>
    <recommendedName>
        <fullName evidence="2">WIYLD domain-containing protein</fullName>
    </recommendedName>
</protein>
<dbReference type="OrthoDB" id="1898570at2759"/>
<feature type="compositionally biased region" description="Polar residues" evidence="1">
    <location>
        <begin position="280"/>
        <end position="289"/>
    </location>
</feature>
<dbReference type="PANTHER" id="PTHR34271">
    <property type="entry name" value="NUCLEOLAR HISTONE METHYLTRANSFERASE-RELATED PROTEIN"/>
    <property type="match status" value="1"/>
</dbReference>
<feature type="domain" description="WIYLD" evidence="2">
    <location>
        <begin position="10"/>
        <end position="69"/>
    </location>
</feature>
<feature type="region of interest" description="Disordered" evidence="1">
    <location>
        <begin position="69"/>
        <end position="107"/>
    </location>
</feature>
<dbReference type="Pfam" id="PF10440">
    <property type="entry name" value="WIYLD"/>
    <property type="match status" value="1"/>
</dbReference>
<dbReference type="PANTHER" id="PTHR34271:SF1">
    <property type="entry name" value="NUCLEOLAR HISTONE METHYLTRANSFERASE-RELATED PROTEIN"/>
    <property type="match status" value="1"/>
</dbReference>
<gene>
    <name evidence="3" type="ORF">CMV_009164</name>
</gene>
<dbReference type="InterPro" id="IPR043017">
    <property type="entry name" value="WIYLD_dom_sf"/>
</dbReference>
<feature type="compositionally biased region" description="Polar residues" evidence="1">
    <location>
        <begin position="303"/>
        <end position="312"/>
    </location>
</feature>
<reference evidence="3" key="1">
    <citation type="submission" date="2020-03" db="EMBL/GenBank/DDBJ databases">
        <title>Castanea mollissima Vanexum genome sequencing.</title>
        <authorList>
            <person name="Staton M."/>
        </authorList>
    </citation>
    <scope>NUCLEOTIDE SEQUENCE</scope>
    <source>
        <tissue evidence="3">Leaf</tissue>
    </source>
</reference>
<sequence length="437" mass="45800">MASRPRGRPRKKDTRLAAALDAMRPYGFPQDLVEVTVGELLNVYGGNEGWVFIEDSSYSVLVETLLEKTNVPQDQEDDSPQHDPGDADDRESSAVGPSKPTCSNSGATDAMLLTNQALDSASQPNEAPDTAHESHGMRYLPPAANSGGAEAPGDSLAQSPPPNADGMRYLPPPPAASSGGAETFGNSLAQSPPHITDGLIYLPPPPPASSGGAETLGNSLGQSPPRIADGMRYLPRPPAARSGRAENLGNSLGQSPPRIADGMRYLPRPPAARAGGAENLGNSLGQSPSRIADGMRYLPRPPASSSGRAETLGNSLVQSPPHIADGMRYLARPLQANSGVAETLGKNLAQPPPHIAGSMHYLPPPLAASSGGAATIGKSFAQSPPHVNQSPLPDIRPTRRRRPYHGWISNDEEIDLVQLTPAPLPEGIAKLLKELDK</sequence>
<evidence type="ECO:0000256" key="1">
    <source>
        <dbReference type="SAM" id="MobiDB-lite"/>
    </source>
</evidence>
<feature type="region of interest" description="Disordered" evidence="1">
    <location>
        <begin position="380"/>
        <end position="399"/>
    </location>
</feature>
<evidence type="ECO:0000313" key="3">
    <source>
        <dbReference type="EMBL" id="KAF3966773.1"/>
    </source>
</evidence>
<feature type="compositionally biased region" description="Basic and acidic residues" evidence="1">
    <location>
        <begin position="79"/>
        <end position="92"/>
    </location>
</feature>
<name>A0A8J4RPP1_9ROSI</name>
<dbReference type="AlphaFoldDB" id="A0A8J4RPP1"/>
<dbReference type="EMBL" id="JRKL02000995">
    <property type="protein sequence ID" value="KAF3966773.1"/>
    <property type="molecule type" value="Genomic_DNA"/>
</dbReference>
<dbReference type="Gene3D" id="1.10.8.850">
    <property type="entry name" value="Histone-lysine N methyltransferase , C-terminal domain-like"/>
    <property type="match status" value="1"/>
</dbReference>
<evidence type="ECO:0000259" key="2">
    <source>
        <dbReference type="Pfam" id="PF10440"/>
    </source>
</evidence>
<dbReference type="Proteomes" id="UP000737018">
    <property type="component" value="Unassembled WGS sequence"/>
</dbReference>
<keyword evidence="4" id="KW-1185">Reference proteome</keyword>
<evidence type="ECO:0000313" key="4">
    <source>
        <dbReference type="Proteomes" id="UP000737018"/>
    </source>
</evidence>
<accession>A0A8J4RPP1</accession>
<feature type="region of interest" description="Disordered" evidence="1">
    <location>
        <begin position="120"/>
        <end position="312"/>
    </location>
</feature>
<dbReference type="InterPro" id="IPR018848">
    <property type="entry name" value="WIYLD_domain"/>
</dbReference>
<comment type="caution">
    <text evidence="3">The sequence shown here is derived from an EMBL/GenBank/DDBJ whole genome shotgun (WGS) entry which is preliminary data.</text>
</comment>
<organism evidence="3 4">
    <name type="scientific">Castanea mollissima</name>
    <name type="common">Chinese chestnut</name>
    <dbReference type="NCBI Taxonomy" id="60419"/>
    <lineage>
        <taxon>Eukaryota</taxon>
        <taxon>Viridiplantae</taxon>
        <taxon>Streptophyta</taxon>
        <taxon>Embryophyta</taxon>
        <taxon>Tracheophyta</taxon>
        <taxon>Spermatophyta</taxon>
        <taxon>Magnoliopsida</taxon>
        <taxon>eudicotyledons</taxon>
        <taxon>Gunneridae</taxon>
        <taxon>Pentapetalae</taxon>
        <taxon>rosids</taxon>
        <taxon>fabids</taxon>
        <taxon>Fagales</taxon>
        <taxon>Fagaceae</taxon>
        <taxon>Castanea</taxon>
    </lineage>
</organism>
<proteinExistence type="predicted"/>